<evidence type="ECO:0000313" key="3">
    <source>
        <dbReference type="Proteomes" id="UP000289152"/>
    </source>
</evidence>
<proteinExistence type="predicted"/>
<evidence type="ECO:0000313" key="2">
    <source>
        <dbReference type="EMBL" id="RXK36679.1"/>
    </source>
</evidence>
<dbReference type="AlphaFoldDB" id="A0A4Q1BGI2"/>
<feature type="region of interest" description="Disordered" evidence="1">
    <location>
        <begin position="1"/>
        <end position="40"/>
    </location>
</feature>
<dbReference type="EMBL" id="SDIL01000090">
    <property type="protein sequence ID" value="RXK36679.1"/>
    <property type="molecule type" value="Genomic_DNA"/>
</dbReference>
<feature type="compositionally biased region" description="Low complexity" evidence="1">
    <location>
        <begin position="15"/>
        <end position="29"/>
    </location>
</feature>
<dbReference type="InParanoid" id="A0A4Q1BGI2"/>
<keyword evidence="3" id="KW-1185">Reference proteome</keyword>
<feature type="compositionally biased region" description="Low complexity" evidence="1">
    <location>
        <begin position="92"/>
        <end position="106"/>
    </location>
</feature>
<name>A0A4Q1BGI2_TREME</name>
<dbReference type="Proteomes" id="UP000289152">
    <property type="component" value="Unassembled WGS sequence"/>
</dbReference>
<reference evidence="2 3" key="1">
    <citation type="submission" date="2016-06" db="EMBL/GenBank/DDBJ databases">
        <title>Evolution of pathogenesis and genome organization in the Tremellales.</title>
        <authorList>
            <person name="Cuomo C."/>
            <person name="Litvintseva A."/>
            <person name="Heitman J."/>
            <person name="Chen Y."/>
            <person name="Sun S."/>
            <person name="Springer D."/>
            <person name="Dromer F."/>
            <person name="Young S."/>
            <person name="Zeng Q."/>
            <person name="Chapman S."/>
            <person name="Gujja S."/>
            <person name="Saif S."/>
            <person name="Birren B."/>
        </authorList>
    </citation>
    <scope>NUCLEOTIDE SEQUENCE [LARGE SCALE GENOMIC DNA]</scope>
    <source>
        <strain evidence="2 3">ATCC 28783</strain>
    </source>
</reference>
<sequence length="195" mass="20671">MSDSDSDSSTKSHEASPSSPSSHTAAVSAPDAQPNISPPVLYEKNSELGLSSSATFSLKLALTNAKAAPPLPPKRSNTDPGMSSLRNDALGSWQSPSGSTVSSSSRARSDRSRWRPGPYDRSKSRRSETDSFTVDVTVQCSGNRWKSRRKDILHTHAKAVIAVTNVTGSLGNMTVNQPPSIFDPGPEASAMDTNL</sequence>
<feature type="compositionally biased region" description="Basic and acidic residues" evidence="1">
    <location>
        <begin position="107"/>
        <end position="129"/>
    </location>
</feature>
<protein>
    <submittedName>
        <fullName evidence="2">Uncharacterized protein</fullName>
    </submittedName>
</protein>
<comment type="caution">
    <text evidence="2">The sequence shown here is derived from an EMBL/GenBank/DDBJ whole genome shotgun (WGS) entry which is preliminary data.</text>
</comment>
<feature type="region of interest" description="Disordered" evidence="1">
    <location>
        <begin position="64"/>
        <end position="131"/>
    </location>
</feature>
<evidence type="ECO:0000256" key="1">
    <source>
        <dbReference type="SAM" id="MobiDB-lite"/>
    </source>
</evidence>
<gene>
    <name evidence="2" type="ORF">M231_06066</name>
</gene>
<accession>A0A4Q1BGI2</accession>
<organism evidence="2 3">
    <name type="scientific">Tremella mesenterica</name>
    <name type="common">Jelly fungus</name>
    <dbReference type="NCBI Taxonomy" id="5217"/>
    <lineage>
        <taxon>Eukaryota</taxon>
        <taxon>Fungi</taxon>
        <taxon>Dikarya</taxon>
        <taxon>Basidiomycota</taxon>
        <taxon>Agaricomycotina</taxon>
        <taxon>Tremellomycetes</taxon>
        <taxon>Tremellales</taxon>
        <taxon>Tremellaceae</taxon>
        <taxon>Tremella</taxon>
    </lineage>
</organism>